<dbReference type="Proteomes" id="UP000539265">
    <property type="component" value="Unassembled WGS sequence"/>
</dbReference>
<keyword evidence="2" id="KW-1185">Reference proteome</keyword>
<evidence type="ECO:0000313" key="2">
    <source>
        <dbReference type="Proteomes" id="UP000539265"/>
    </source>
</evidence>
<sequence length="91" mass="10821">MMSHLKKIIHNCKQATYLIEKKSIKRLSFREAIELRIHLFGCSFCRIFQKQSHIINKLVKELFKSAMQAKPGLDDSFKKELQEKIEEELKK</sequence>
<name>A0A839SKF3_9SPHI</name>
<reference evidence="1" key="1">
    <citation type="submission" date="2020-08" db="EMBL/GenBank/DDBJ databases">
        <title>Genomic Encyclopedia of Type Strains, Phase III (KMG-III): the genomes of soil and plant-associated and newly described type strains.</title>
        <authorList>
            <person name="Whitman W."/>
        </authorList>
    </citation>
    <scope>NUCLEOTIDE SEQUENCE [LARGE SCALE GENOMIC DNA]</scope>
    <source>
        <strain evidence="1">CECT 8628</strain>
    </source>
</reference>
<dbReference type="AlphaFoldDB" id="A0A839SKF3"/>
<dbReference type="EMBL" id="JACHWX010000026">
    <property type="protein sequence ID" value="MBB3058821.1"/>
    <property type="molecule type" value="Genomic_DNA"/>
</dbReference>
<gene>
    <name evidence="1" type="ORF">FHS11_005281</name>
</gene>
<organism evidence="1 2">
    <name type="scientific">Mucilaginibacter gotjawali</name>
    <dbReference type="NCBI Taxonomy" id="1550579"/>
    <lineage>
        <taxon>Bacteria</taxon>
        <taxon>Pseudomonadati</taxon>
        <taxon>Bacteroidota</taxon>
        <taxon>Sphingobacteriia</taxon>
        <taxon>Sphingobacteriales</taxon>
        <taxon>Sphingobacteriaceae</taxon>
        <taxon>Mucilaginibacter</taxon>
    </lineage>
</organism>
<dbReference type="RefSeq" id="WP_232010763.1">
    <property type="nucleotide sequence ID" value="NZ_AP017313.1"/>
</dbReference>
<protein>
    <recommendedName>
        <fullName evidence="3">Zinc-finger domain-containing protein</fullName>
    </recommendedName>
</protein>
<evidence type="ECO:0008006" key="3">
    <source>
        <dbReference type="Google" id="ProtNLM"/>
    </source>
</evidence>
<evidence type="ECO:0000313" key="1">
    <source>
        <dbReference type="EMBL" id="MBB3058821.1"/>
    </source>
</evidence>
<accession>A0A839SKF3</accession>
<proteinExistence type="predicted"/>
<comment type="caution">
    <text evidence="1">The sequence shown here is derived from an EMBL/GenBank/DDBJ whole genome shotgun (WGS) entry which is preliminary data.</text>
</comment>